<name>A0ABP5INW2_9MICO</name>
<protein>
    <submittedName>
        <fullName evidence="2">Uncharacterized protein</fullName>
    </submittedName>
</protein>
<feature type="region of interest" description="Disordered" evidence="1">
    <location>
        <begin position="1"/>
        <end position="74"/>
    </location>
</feature>
<feature type="compositionally biased region" description="Low complexity" evidence="1">
    <location>
        <begin position="24"/>
        <end position="45"/>
    </location>
</feature>
<sequence length="118" mass="12978">MPAPGECAESACAAEEQARRETQARGQRAQARQQARQQAQGWQARKQQRTQRLRLRSRKTERNGPFPDGRPNPCGAEAGLRICGYHGKRYTGGGTHPGSSLLPMSHFTSKIHGNGDVK</sequence>
<dbReference type="EMBL" id="BAAAPZ010000017">
    <property type="protein sequence ID" value="GAA2103979.1"/>
    <property type="molecule type" value="Genomic_DNA"/>
</dbReference>
<evidence type="ECO:0000256" key="1">
    <source>
        <dbReference type="SAM" id="MobiDB-lite"/>
    </source>
</evidence>
<comment type="caution">
    <text evidence="2">The sequence shown here is derived from an EMBL/GenBank/DDBJ whole genome shotgun (WGS) entry which is preliminary data.</text>
</comment>
<evidence type="ECO:0000313" key="2">
    <source>
        <dbReference type="EMBL" id="GAA2103979.1"/>
    </source>
</evidence>
<feature type="compositionally biased region" description="Low complexity" evidence="1">
    <location>
        <begin position="1"/>
        <end position="15"/>
    </location>
</feature>
<organism evidence="2 3">
    <name type="scientific">Brevibacterium salitolerans</name>
    <dbReference type="NCBI Taxonomy" id="1403566"/>
    <lineage>
        <taxon>Bacteria</taxon>
        <taxon>Bacillati</taxon>
        <taxon>Actinomycetota</taxon>
        <taxon>Actinomycetes</taxon>
        <taxon>Micrococcales</taxon>
        <taxon>Brevibacteriaceae</taxon>
        <taxon>Brevibacterium</taxon>
    </lineage>
</organism>
<keyword evidence="3" id="KW-1185">Reference proteome</keyword>
<feature type="region of interest" description="Disordered" evidence="1">
    <location>
        <begin position="94"/>
        <end position="118"/>
    </location>
</feature>
<proteinExistence type="predicted"/>
<evidence type="ECO:0000313" key="3">
    <source>
        <dbReference type="Proteomes" id="UP001500984"/>
    </source>
</evidence>
<dbReference type="Proteomes" id="UP001500984">
    <property type="component" value="Unassembled WGS sequence"/>
</dbReference>
<accession>A0ABP5INW2</accession>
<reference evidence="3" key="1">
    <citation type="journal article" date="2019" name="Int. J. Syst. Evol. Microbiol.">
        <title>The Global Catalogue of Microorganisms (GCM) 10K type strain sequencing project: providing services to taxonomists for standard genome sequencing and annotation.</title>
        <authorList>
            <consortium name="The Broad Institute Genomics Platform"/>
            <consortium name="The Broad Institute Genome Sequencing Center for Infectious Disease"/>
            <person name="Wu L."/>
            <person name="Ma J."/>
        </authorList>
    </citation>
    <scope>NUCLEOTIDE SEQUENCE [LARGE SCALE GENOMIC DNA]</scope>
    <source>
        <strain evidence="3">JCM 15900</strain>
    </source>
</reference>
<feature type="compositionally biased region" description="Basic residues" evidence="1">
    <location>
        <begin position="46"/>
        <end position="59"/>
    </location>
</feature>
<gene>
    <name evidence="2" type="ORF">GCM10009823_28280</name>
</gene>